<gene>
    <name evidence="2" type="ORF">GCM10010993_04580</name>
</gene>
<feature type="compositionally biased region" description="Basic and acidic residues" evidence="1">
    <location>
        <begin position="1"/>
        <end position="12"/>
    </location>
</feature>
<reference evidence="3" key="1">
    <citation type="journal article" date="2019" name="Int. J. Syst. Evol. Microbiol.">
        <title>The Global Catalogue of Microorganisms (GCM) 10K type strain sequencing project: providing services to taxonomists for standard genome sequencing and annotation.</title>
        <authorList>
            <consortium name="The Broad Institute Genomics Platform"/>
            <consortium name="The Broad Institute Genome Sequencing Center for Infectious Disease"/>
            <person name="Wu L."/>
            <person name="Ma J."/>
        </authorList>
    </citation>
    <scope>NUCLEOTIDE SEQUENCE [LARGE SCALE GENOMIC DNA]</scope>
    <source>
        <strain evidence="3">CGMCC 1.12479</strain>
    </source>
</reference>
<proteinExistence type="predicted"/>
<dbReference type="RefSeq" id="WP_188439217.1">
    <property type="nucleotide sequence ID" value="NZ_BMFD01000001.1"/>
</dbReference>
<dbReference type="Proteomes" id="UP000635885">
    <property type="component" value="Unassembled WGS sequence"/>
</dbReference>
<protein>
    <submittedName>
        <fullName evidence="2">Uncharacterized protein</fullName>
    </submittedName>
</protein>
<keyword evidence="3" id="KW-1185">Reference proteome</keyword>
<feature type="compositionally biased region" description="Basic and acidic residues" evidence="1">
    <location>
        <begin position="52"/>
        <end position="61"/>
    </location>
</feature>
<evidence type="ECO:0000313" key="2">
    <source>
        <dbReference type="EMBL" id="GGC28700.1"/>
    </source>
</evidence>
<evidence type="ECO:0000313" key="3">
    <source>
        <dbReference type="Proteomes" id="UP000635885"/>
    </source>
</evidence>
<organism evidence="2 3">
    <name type="scientific">Belliella aquatica</name>
    <dbReference type="NCBI Taxonomy" id="1323734"/>
    <lineage>
        <taxon>Bacteria</taxon>
        <taxon>Pseudomonadati</taxon>
        <taxon>Bacteroidota</taxon>
        <taxon>Cytophagia</taxon>
        <taxon>Cytophagales</taxon>
        <taxon>Cyclobacteriaceae</taxon>
        <taxon>Belliella</taxon>
    </lineage>
</organism>
<name>A0ABQ1LRQ8_9BACT</name>
<feature type="region of interest" description="Disordered" evidence="1">
    <location>
        <begin position="1"/>
        <end position="61"/>
    </location>
</feature>
<sequence length="61" mass="6969">MKKDDQKKPIREEEAEEWDFSEGFGGIPDDVDLTRNIGCASDSKKGKIQKNLPEKKDSEKE</sequence>
<accession>A0ABQ1LRQ8</accession>
<dbReference type="EMBL" id="BMFD01000001">
    <property type="protein sequence ID" value="GGC28700.1"/>
    <property type="molecule type" value="Genomic_DNA"/>
</dbReference>
<evidence type="ECO:0000256" key="1">
    <source>
        <dbReference type="SAM" id="MobiDB-lite"/>
    </source>
</evidence>
<comment type="caution">
    <text evidence="2">The sequence shown here is derived from an EMBL/GenBank/DDBJ whole genome shotgun (WGS) entry which is preliminary data.</text>
</comment>